<protein>
    <submittedName>
        <fullName evidence="3">Calcipressin</fullName>
    </submittedName>
</protein>
<feature type="region of interest" description="Disordered" evidence="2">
    <location>
        <begin position="182"/>
        <end position="233"/>
    </location>
</feature>
<evidence type="ECO:0000313" key="4">
    <source>
        <dbReference type="Proteomes" id="UP000053477"/>
    </source>
</evidence>
<evidence type="ECO:0000313" key="3">
    <source>
        <dbReference type="EMBL" id="KLO19727.1"/>
    </source>
</evidence>
<name>A0A0H2S666_9AGAM</name>
<dbReference type="InterPro" id="IPR012677">
    <property type="entry name" value="Nucleotide-bd_a/b_plait_sf"/>
</dbReference>
<dbReference type="GO" id="GO:0019722">
    <property type="term" value="P:calcium-mediated signaling"/>
    <property type="evidence" value="ECO:0007669"/>
    <property type="project" value="InterPro"/>
</dbReference>
<feature type="compositionally biased region" description="Pro residues" evidence="2">
    <location>
        <begin position="254"/>
        <end position="263"/>
    </location>
</feature>
<dbReference type="AlphaFoldDB" id="A0A0H2S666"/>
<organism evidence="3 4">
    <name type="scientific">Schizopora paradoxa</name>
    <dbReference type="NCBI Taxonomy" id="27342"/>
    <lineage>
        <taxon>Eukaryota</taxon>
        <taxon>Fungi</taxon>
        <taxon>Dikarya</taxon>
        <taxon>Basidiomycota</taxon>
        <taxon>Agaricomycotina</taxon>
        <taxon>Agaricomycetes</taxon>
        <taxon>Hymenochaetales</taxon>
        <taxon>Schizoporaceae</taxon>
        <taxon>Schizopora</taxon>
    </lineage>
</organism>
<accession>A0A0H2S666</accession>
<dbReference type="PANTHER" id="PTHR10300">
    <property type="entry name" value="CALCIPRESSIN"/>
    <property type="match status" value="1"/>
</dbReference>
<dbReference type="GO" id="GO:0005634">
    <property type="term" value="C:nucleus"/>
    <property type="evidence" value="ECO:0007669"/>
    <property type="project" value="TreeGrafter"/>
</dbReference>
<sequence>MISIPQTPALTPASIAAPAPVTNSLVIANIPSPFFHPVVLDALREHFESYGKLYAWAPLKSFRRVLLVYYSECDAENAKLCCDGFTVEATPESPETQLRVYRADPTPIPTSSNSSGTSSPAHPLDRKYSPYHLRPPAIEKNFLISPPGSPPLGWESMREERPNDAPLADDLIMALRQLQFSQERQQDTTSPGVSVLIDPEEGPGVGIYVEDCDEESPTSGQSDDSDSWGTQSYQGERWFYASSNSRSQFVPAPTSRPPMPAMV</sequence>
<dbReference type="STRING" id="27342.A0A0H2S666"/>
<feature type="compositionally biased region" description="Polar residues" evidence="2">
    <location>
        <begin position="217"/>
        <end position="233"/>
    </location>
</feature>
<dbReference type="CDD" id="cd12434">
    <property type="entry name" value="RRM_RCAN_like"/>
    <property type="match status" value="1"/>
</dbReference>
<dbReference type="InterPro" id="IPR006931">
    <property type="entry name" value="Calcipressin"/>
</dbReference>
<dbReference type="Gene3D" id="3.30.70.330">
    <property type="match status" value="1"/>
</dbReference>
<feature type="region of interest" description="Disordered" evidence="2">
    <location>
        <begin position="103"/>
        <end position="125"/>
    </location>
</feature>
<dbReference type="GO" id="GO:0003676">
    <property type="term" value="F:nucleic acid binding"/>
    <property type="evidence" value="ECO:0007669"/>
    <property type="project" value="InterPro"/>
</dbReference>
<proteinExistence type="inferred from homology"/>
<dbReference type="Pfam" id="PF04847">
    <property type="entry name" value="Calcipressin"/>
    <property type="match status" value="1"/>
</dbReference>
<dbReference type="InterPro" id="IPR035979">
    <property type="entry name" value="RBD_domain_sf"/>
</dbReference>
<dbReference type="GO" id="GO:0005737">
    <property type="term" value="C:cytoplasm"/>
    <property type="evidence" value="ECO:0007669"/>
    <property type="project" value="TreeGrafter"/>
</dbReference>
<feature type="compositionally biased region" description="Polar residues" evidence="2">
    <location>
        <begin position="182"/>
        <end position="192"/>
    </location>
</feature>
<gene>
    <name evidence="3" type="ORF">SCHPADRAFT_817771</name>
</gene>
<dbReference type="PANTHER" id="PTHR10300:SF14">
    <property type="entry name" value="PROTEIN SARAH"/>
    <property type="match status" value="1"/>
</dbReference>
<feature type="region of interest" description="Disordered" evidence="2">
    <location>
        <begin position="244"/>
        <end position="263"/>
    </location>
</feature>
<dbReference type="SUPFAM" id="SSF54928">
    <property type="entry name" value="RNA-binding domain, RBD"/>
    <property type="match status" value="1"/>
</dbReference>
<evidence type="ECO:0000256" key="1">
    <source>
        <dbReference type="ARBA" id="ARBA00008209"/>
    </source>
</evidence>
<dbReference type="EMBL" id="KQ085885">
    <property type="protein sequence ID" value="KLO19727.1"/>
    <property type="molecule type" value="Genomic_DNA"/>
</dbReference>
<dbReference type="InParanoid" id="A0A0H2S666"/>
<comment type="similarity">
    <text evidence="1">Belongs to the RCAN family.</text>
</comment>
<reference evidence="3 4" key="1">
    <citation type="submission" date="2015-04" db="EMBL/GenBank/DDBJ databases">
        <title>Complete genome sequence of Schizopora paradoxa KUC8140, a cosmopolitan wood degrader in East Asia.</title>
        <authorList>
            <consortium name="DOE Joint Genome Institute"/>
            <person name="Min B."/>
            <person name="Park H."/>
            <person name="Jang Y."/>
            <person name="Kim J.-J."/>
            <person name="Kim K.H."/>
            <person name="Pangilinan J."/>
            <person name="Lipzen A."/>
            <person name="Riley R."/>
            <person name="Grigoriev I.V."/>
            <person name="Spatafora J.W."/>
            <person name="Choi I.-G."/>
        </authorList>
    </citation>
    <scope>NUCLEOTIDE SEQUENCE [LARGE SCALE GENOMIC DNA]</scope>
    <source>
        <strain evidence="3 4">KUC8140</strain>
    </source>
</reference>
<dbReference type="OrthoDB" id="17212at2759"/>
<feature type="compositionally biased region" description="Low complexity" evidence="2">
    <location>
        <begin position="109"/>
        <end position="120"/>
    </location>
</feature>
<dbReference type="Proteomes" id="UP000053477">
    <property type="component" value="Unassembled WGS sequence"/>
</dbReference>
<evidence type="ECO:0000256" key="2">
    <source>
        <dbReference type="SAM" id="MobiDB-lite"/>
    </source>
</evidence>
<dbReference type="GO" id="GO:0008597">
    <property type="term" value="F:calcium-dependent protein serine/threonine phosphatase regulator activity"/>
    <property type="evidence" value="ECO:0007669"/>
    <property type="project" value="TreeGrafter"/>
</dbReference>
<keyword evidence="4" id="KW-1185">Reference proteome</keyword>